<evidence type="ECO:0000256" key="1">
    <source>
        <dbReference type="SAM" id="MobiDB-lite"/>
    </source>
</evidence>
<sequence>MHGPAGERAAGAAGALCKRPARPGKPNATVTIPIRPPRAPRPHDNESRRDDDLRSKGYIVRVRQNRKLILNSINHGRQIYNDIAHYLSQGRVSVALEKTRAESRAGEQDGRCAGRRPSTAARPPPLHYDRLLSPRGPDAPAPCPPTFDNRPIYPF</sequence>
<protein>
    <submittedName>
        <fullName evidence="2">Uncharacterized protein</fullName>
    </submittedName>
</protein>
<keyword evidence="3" id="KW-1185">Reference proteome</keyword>
<organism evidence="2 3">
    <name type="scientific">Eumeta variegata</name>
    <name type="common">Bagworm moth</name>
    <name type="synonym">Eumeta japonica</name>
    <dbReference type="NCBI Taxonomy" id="151549"/>
    <lineage>
        <taxon>Eukaryota</taxon>
        <taxon>Metazoa</taxon>
        <taxon>Ecdysozoa</taxon>
        <taxon>Arthropoda</taxon>
        <taxon>Hexapoda</taxon>
        <taxon>Insecta</taxon>
        <taxon>Pterygota</taxon>
        <taxon>Neoptera</taxon>
        <taxon>Endopterygota</taxon>
        <taxon>Lepidoptera</taxon>
        <taxon>Glossata</taxon>
        <taxon>Ditrysia</taxon>
        <taxon>Tineoidea</taxon>
        <taxon>Psychidae</taxon>
        <taxon>Oiketicinae</taxon>
        <taxon>Eumeta</taxon>
    </lineage>
</organism>
<reference evidence="2 3" key="1">
    <citation type="journal article" date="2019" name="Commun. Biol.">
        <title>The bagworm genome reveals a unique fibroin gene that provides high tensile strength.</title>
        <authorList>
            <person name="Kono N."/>
            <person name="Nakamura H."/>
            <person name="Ohtoshi R."/>
            <person name="Tomita M."/>
            <person name="Numata K."/>
            <person name="Arakawa K."/>
        </authorList>
    </citation>
    <scope>NUCLEOTIDE SEQUENCE [LARGE SCALE GENOMIC DNA]</scope>
</reference>
<dbReference type="AlphaFoldDB" id="A0A4C1UM68"/>
<dbReference type="Proteomes" id="UP000299102">
    <property type="component" value="Unassembled WGS sequence"/>
</dbReference>
<accession>A0A4C1UM68</accession>
<dbReference type="EMBL" id="BGZK01000195">
    <property type="protein sequence ID" value="GBP27541.1"/>
    <property type="molecule type" value="Genomic_DNA"/>
</dbReference>
<proteinExistence type="predicted"/>
<feature type="compositionally biased region" description="Basic and acidic residues" evidence="1">
    <location>
        <begin position="98"/>
        <end position="112"/>
    </location>
</feature>
<evidence type="ECO:0000313" key="3">
    <source>
        <dbReference type="Proteomes" id="UP000299102"/>
    </source>
</evidence>
<feature type="compositionally biased region" description="Low complexity" evidence="1">
    <location>
        <begin position="1"/>
        <end position="15"/>
    </location>
</feature>
<feature type="region of interest" description="Disordered" evidence="1">
    <location>
        <begin position="98"/>
        <end position="155"/>
    </location>
</feature>
<name>A0A4C1UM68_EUMVA</name>
<evidence type="ECO:0000313" key="2">
    <source>
        <dbReference type="EMBL" id="GBP27541.1"/>
    </source>
</evidence>
<gene>
    <name evidence="2" type="ORF">EVAR_18734_1</name>
</gene>
<comment type="caution">
    <text evidence="2">The sequence shown here is derived from an EMBL/GenBank/DDBJ whole genome shotgun (WGS) entry which is preliminary data.</text>
</comment>
<feature type="compositionally biased region" description="Basic and acidic residues" evidence="1">
    <location>
        <begin position="41"/>
        <end position="55"/>
    </location>
</feature>
<feature type="region of interest" description="Disordered" evidence="1">
    <location>
        <begin position="1"/>
        <end position="58"/>
    </location>
</feature>